<evidence type="ECO:0000313" key="1">
    <source>
        <dbReference type="EMBL" id="KAK0641556.1"/>
    </source>
</evidence>
<sequence length="66" mass="6405">MGGPPRHGEHGGQRNLVIVAIYPGRSNLAGSALTGAVAQPGGRLRAYSGGVGARGVGSCPGGPDIV</sequence>
<organism evidence="1 2">
    <name type="scientific">Cercophora newfieldiana</name>
    <dbReference type="NCBI Taxonomy" id="92897"/>
    <lineage>
        <taxon>Eukaryota</taxon>
        <taxon>Fungi</taxon>
        <taxon>Dikarya</taxon>
        <taxon>Ascomycota</taxon>
        <taxon>Pezizomycotina</taxon>
        <taxon>Sordariomycetes</taxon>
        <taxon>Sordariomycetidae</taxon>
        <taxon>Sordariales</taxon>
        <taxon>Lasiosphaeriaceae</taxon>
        <taxon>Cercophora</taxon>
    </lineage>
</organism>
<dbReference type="Proteomes" id="UP001174936">
    <property type="component" value="Unassembled WGS sequence"/>
</dbReference>
<protein>
    <submittedName>
        <fullName evidence="1">Uncharacterized protein</fullName>
    </submittedName>
</protein>
<evidence type="ECO:0000313" key="2">
    <source>
        <dbReference type="Proteomes" id="UP001174936"/>
    </source>
</evidence>
<accession>A0AA40CJU2</accession>
<proteinExistence type="predicted"/>
<keyword evidence="2" id="KW-1185">Reference proteome</keyword>
<name>A0AA40CJU2_9PEZI</name>
<feature type="non-terminal residue" evidence="1">
    <location>
        <position position="66"/>
    </location>
</feature>
<comment type="caution">
    <text evidence="1">The sequence shown here is derived from an EMBL/GenBank/DDBJ whole genome shotgun (WGS) entry which is preliminary data.</text>
</comment>
<dbReference type="EMBL" id="JAULSV010000006">
    <property type="protein sequence ID" value="KAK0641556.1"/>
    <property type="molecule type" value="Genomic_DNA"/>
</dbReference>
<gene>
    <name evidence="1" type="ORF">B0T16DRAFT_420055</name>
</gene>
<reference evidence="1" key="1">
    <citation type="submission" date="2023-06" db="EMBL/GenBank/DDBJ databases">
        <title>Genome-scale phylogeny and comparative genomics of the fungal order Sordariales.</title>
        <authorList>
            <consortium name="Lawrence Berkeley National Laboratory"/>
            <person name="Hensen N."/>
            <person name="Bonometti L."/>
            <person name="Westerberg I."/>
            <person name="Brannstrom I.O."/>
            <person name="Guillou S."/>
            <person name="Cros-Aarteil S."/>
            <person name="Calhoun S."/>
            <person name="Haridas S."/>
            <person name="Kuo A."/>
            <person name="Mondo S."/>
            <person name="Pangilinan J."/>
            <person name="Riley R."/>
            <person name="Labutti K."/>
            <person name="Andreopoulos B."/>
            <person name="Lipzen A."/>
            <person name="Chen C."/>
            <person name="Yanf M."/>
            <person name="Daum C."/>
            <person name="Ng V."/>
            <person name="Clum A."/>
            <person name="Steindorff A."/>
            <person name="Ohm R."/>
            <person name="Martin F."/>
            <person name="Silar P."/>
            <person name="Natvig D."/>
            <person name="Lalanne C."/>
            <person name="Gautier V."/>
            <person name="Ament-Velasquez S.L."/>
            <person name="Kruys A."/>
            <person name="Hutchinson M.I."/>
            <person name="Powell A.J."/>
            <person name="Barry K."/>
            <person name="Miller A.N."/>
            <person name="Grigoriev I.V."/>
            <person name="Debuchy R."/>
            <person name="Gladieux P."/>
            <person name="Thoren M.H."/>
            <person name="Johannesson H."/>
        </authorList>
    </citation>
    <scope>NUCLEOTIDE SEQUENCE</scope>
    <source>
        <strain evidence="1">SMH2532-1</strain>
    </source>
</reference>
<dbReference type="AlphaFoldDB" id="A0AA40CJU2"/>